<comment type="pathway">
    <text evidence="2">Amino-acid biosynthesis; L-tryptophan biosynthesis; L-tryptophan from chorismate: step 4/5.</text>
</comment>
<accession>A0A7X7R9U4</accession>
<dbReference type="EMBL" id="JAAYYV010000486">
    <property type="protein sequence ID" value="NLF55961.1"/>
    <property type="molecule type" value="Genomic_DNA"/>
</dbReference>
<sequence length="99" mass="10568">MSDILQKICATKVEEVAVARAARPLAALRAEAEAQPAPRDFVGAIRARHAAGRPAVIAEIKKASPSKGVIREDFRPAEIAVAYERAGAACLSVLTDRQY</sequence>
<feature type="non-terminal residue" evidence="10">
    <location>
        <position position="99"/>
    </location>
</feature>
<keyword evidence="4" id="KW-0028">Amino-acid biosynthesis</keyword>
<gene>
    <name evidence="10" type="primary">trpC</name>
    <name evidence="10" type="ORF">GX576_16470</name>
</gene>
<dbReference type="PANTHER" id="PTHR22854">
    <property type="entry name" value="TRYPTOPHAN BIOSYNTHESIS PROTEIN"/>
    <property type="match status" value="1"/>
</dbReference>
<dbReference type="GO" id="GO:0000162">
    <property type="term" value="P:L-tryptophan biosynthetic process"/>
    <property type="evidence" value="ECO:0007669"/>
    <property type="project" value="UniProtKB-UniPathway"/>
</dbReference>
<evidence type="ECO:0000256" key="5">
    <source>
        <dbReference type="ARBA" id="ARBA00022793"/>
    </source>
</evidence>
<dbReference type="InterPro" id="IPR045186">
    <property type="entry name" value="Indole-3-glycerol_P_synth"/>
</dbReference>
<dbReference type="GO" id="GO:0004425">
    <property type="term" value="F:indole-3-glycerol-phosphate synthase activity"/>
    <property type="evidence" value="ECO:0007669"/>
    <property type="project" value="UniProtKB-EC"/>
</dbReference>
<dbReference type="EC" id="4.1.1.48" evidence="3"/>
<dbReference type="UniPathway" id="UPA00035">
    <property type="reaction ID" value="UER00043"/>
</dbReference>
<evidence type="ECO:0000313" key="10">
    <source>
        <dbReference type="EMBL" id="NLF55961.1"/>
    </source>
</evidence>
<evidence type="ECO:0000256" key="1">
    <source>
        <dbReference type="ARBA" id="ARBA00001633"/>
    </source>
</evidence>
<keyword evidence="5" id="KW-0210">Decarboxylase</keyword>
<dbReference type="SUPFAM" id="SSF51366">
    <property type="entry name" value="Ribulose-phoshate binding barrel"/>
    <property type="match status" value="1"/>
</dbReference>
<proteinExistence type="predicted"/>
<dbReference type="InterPro" id="IPR011060">
    <property type="entry name" value="RibuloseP-bd_barrel"/>
</dbReference>
<dbReference type="PANTHER" id="PTHR22854:SF2">
    <property type="entry name" value="INDOLE-3-GLYCEROL-PHOSPHATE SYNTHASE"/>
    <property type="match status" value="1"/>
</dbReference>
<evidence type="ECO:0000256" key="8">
    <source>
        <dbReference type="ARBA" id="ARBA00023239"/>
    </source>
</evidence>
<comment type="caution">
    <text evidence="10">The sequence shown here is derived from an EMBL/GenBank/DDBJ whole genome shotgun (WGS) entry which is preliminary data.</text>
</comment>
<keyword evidence="6" id="KW-0822">Tryptophan biosynthesis</keyword>
<reference evidence="10 11" key="1">
    <citation type="journal article" date="2020" name="Biotechnol. Biofuels">
        <title>New insights from the biogas microbiome by comprehensive genome-resolved metagenomics of nearly 1600 species originating from multiple anaerobic digesters.</title>
        <authorList>
            <person name="Campanaro S."/>
            <person name="Treu L."/>
            <person name="Rodriguez-R L.M."/>
            <person name="Kovalovszki A."/>
            <person name="Ziels R.M."/>
            <person name="Maus I."/>
            <person name="Zhu X."/>
            <person name="Kougias P.G."/>
            <person name="Basile A."/>
            <person name="Luo G."/>
            <person name="Schluter A."/>
            <person name="Konstantinidis K.T."/>
            <person name="Angelidaki I."/>
        </authorList>
    </citation>
    <scope>NUCLEOTIDE SEQUENCE [LARGE SCALE GENOMIC DNA]</scope>
    <source>
        <strain evidence="10">AS06rmzACSIP_256</strain>
    </source>
</reference>
<evidence type="ECO:0000256" key="7">
    <source>
        <dbReference type="ARBA" id="ARBA00023141"/>
    </source>
</evidence>
<dbReference type="AlphaFoldDB" id="A0A7X7R9U4"/>
<feature type="domain" description="Indole-3-glycerol phosphate synthase" evidence="9">
    <location>
        <begin position="5"/>
        <end position="99"/>
    </location>
</feature>
<dbReference type="Pfam" id="PF00218">
    <property type="entry name" value="IGPS"/>
    <property type="match status" value="1"/>
</dbReference>
<name>A0A7X7R9U4_9RHOO</name>
<keyword evidence="8 10" id="KW-0456">Lyase</keyword>
<evidence type="ECO:0000256" key="6">
    <source>
        <dbReference type="ARBA" id="ARBA00022822"/>
    </source>
</evidence>
<dbReference type="GO" id="GO:0004640">
    <property type="term" value="F:phosphoribosylanthranilate isomerase activity"/>
    <property type="evidence" value="ECO:0007669"/>
    <property type="project" value="TreeGrafter"/>
</dbReference>
<evidence type="ECO:0000256" key="3">
    <source>
        <dbReference type="ARBA" id="ARBA00012362"/>
    </source>
</evidence>
<dbReference type="Gene3D" id="3.20.20.70">
    <property type="entry name" value="Aldolase class I"/>
    <property type="match status" value="1"/>
</dbReference>
<protein>
    <recommendedName>
        <fullName evidence="3">indole-3-glycerol-phosphate synthase</fullName>
        <ecNumber evidence="3">4.1.1.48</ecNumber>
    </recommendedName>
</protein>
<organism evidence="10 11">
    <name type="scientific">Thauera phenolivorans</name>
    <dbReference type="NCBI Taxonomy" id="1792543"/>
    <lineage>
        <taxon>Bacteria</taxon>
        <taxon>Pseudomonadati</taxon>
        <taxon>Pseudomonadota</taxon>
        <taxon>Betaproteobacteria</taxon>
        <taxon>Rhodocyclales</taxon>
        <taxon>Zoogloeaceae</taxon>
        <taxon>Thauera</taxon>
    </lineage>
</organism>
<dbReference type="InterPro" id="IPR013798">
    <property type="entry name" value="Indole-3-glycerol_P_synth_dom"/>
</dbReference>
<dbReference type="Proteomes" id="UP000536534">
    <property type="component" value="Unassembled WGS sequence"/>
</dbReference>
<evidence type="ECO:0000256" key="2">
    <source>
        <dbReference type="ARBA" id="ARBA00004696"/>
    </source>
</evidence>
<evidence type="ECO:0000256" key="4">
    <source>
        <dbReference type="ARBA" id="ARBA00022605"/>
    </source>
</evidence>
<dbReference type="InterPro" id="IPR001468">
    <property type="entry name" value="Indole-3-GlycerolPSynthase_CS"/>
</dbReference>
<evidence type="ECO:0000259" key="9">
    <source>
        <dbReference type="Pfam" id="PF00218"/>
    </source>
</evidence>
<comment type="catalytic activity">
    <reaction evidence="1">
        <text>1-(2-carboxyphenylamino)-1-deoxy-D-ribulose 5-phosphate + H(+) = (1S,2R)-1-C-(indol-3-yl)glycerol 3-phosphate + CO2 + H2O</text>
        <dbReference type="Rhea" id="RHEA:23476"/>
        <dbReference type="ChEBI" id="CHEBI:15377"/>
        <dbReference type="ChEBI" id="CHEBI:15378"/>
        <dbReference type="ChEBI" id="CHEBI:16526"/>
        <dbReference type="ChEBI" id="CHEBI:58613"/>
        <dbReference type="ChEBI" id="CHEBI:58866"/>
        <dbReference type="EC" id="4.1.1.48"/>
    </reaction>
</comment>
<evidence type="ECO:0000313" key="11">
    <source>
        <dbReference type="Proteomes" id="UP000536534"/>
    </source>
</evidence>
<dbReference type="PROSITE" id="PS00614">
    <property type="entry name" value="IGPS"/>
    <property type="match status" value="1"/>
</dbReference>
<keyword evidence="7" id="KW-0057">Aromatic amino acid biosynthesis</keyword>
<dbReference type="InterPro" id="IPR013785">
    <property type="entry name" value="Aldolase_TIM"/>
</dbReference>